<organism evidence="1 2">
    <name type="scientific">Hygrophoropsis aurantiaca</name>
    <dbReference type="NCBI Taxonomy" id="72124"/>
    <lineage>
        <taxon>Eukaryota</taxon>
        <taxon>Fungi</taxon>
        <taxon>Dikarya</taxon>
        <taxon>Basidiomycota</taxon>
        <taxon>Agaricomycotina</taxon>
        <taxon>Agaricomycetes</taxon>
        <taxon>Agaricomycetidae</taxon>
        <taxon>Boletales</taxon>
        <taxon>Coniophorineae</taxon>
        <taxon>Hygrophoropsidaceae</taxon>
        <taxon>Hygrophoropsis</taxon>
    </lineage>
</organism>
<sequence>MVGFTKRRSNCHASADEGNAASISCSSHVNIFEWRDASSGYRQHSDHACLAAIVSSASTQYPFIKRSQRCSLTSRYRSNGIPNNDPASPIVQATAHEVNLSPVANARPMQPQNLKMVYPFNIQSGASANANLKLPAGRQCTAVTSPLQQPTPLANTTDGLTGAVPMSSSPSTTHTTPDTQPARTPSANGSRPATRTSSVGNGPVGPMMNAGQYTTHSLSPHLQ</sequence>
<comment type="caution">
    <text evidence="1">The sequence shown here is derived from an EMBL/GenBank/DDBJ whole genome shotgun (WGS) entry which is preliminary data.</text>
</comment>
<accession>A0ACB7ZTT6</accession>
<protein>
    <submittedName>
        <fullName evidence="1">Uncharacterized protein</fullName>
    </submittedName>
</protein>
<name>A0ACB7ZTT6_9AGAM</name>
<evidence type="ECO:0000313" key="2">
    <source>
        <dbReference type="Proteomes" id="UP000790377"/>
    </source>
</evidence>
<reference evidence="1" key="1">
    <citation type="journal article" date="2021" name="New Phytol.">
        <title>Evolutionary innovations through gain and loss of genes in the ectomycorrhizal Boletales.</title>
        <authorList>
            <person name="Wu G."/>
            <person name="Miyauchi S."/>
            <person name="Morin E."/>
            <person name="Kuo A."/>
            <person name="Drula E."/>
            <person name="Varga T."/>
            <person name="Kohler A."/>
            <person name="Feng B."/>
            <person name="Cao Y."/>
            <person name="Lipzen A."/>
            <person name="Daum C."/>
            <person name="Hundley H."/>
            <person name="Pangilinan J."/>
            <person name="Johnson J."/>
            <person name="Barry K."/>
            <person name="LaButti K."/>
            <person name="Ng V."/>
            <person name="Ahrendt S."/>
            <person name="Min B."/>
            <person name="Choi I.G."/>
            <person name="Park H."/>
            <person name="Plett J.M."/>
            <person name="Magnuson J."/>
            <person name="Spatafora J.W."/>
            <person name="Nagy L.G."/>
            <person name="Henrissat B."/>
            <person name="Grigoriev I.V."/>
            <person name="Yang Z.L."/>
            <person name="Xu J."/>
            <person name="Martin F.M."/>
        </authorList>
    </citation>
    <scope>NUCLEOTIDE SEQUENCE</scope>
    <source>
        <strain evidence="1">ATCC 28755</strain>
    </source>
</reference>
<keyword evidence="2" id="KW-1185">Reference proteome</keyword>
<dbReference type="Proteomes" id="UP000790377">
    <property type="component" value="Unassembled WGS sequence"/>
</dbReference>
<proteinExistence type="predicted"/>
<gene>
    <name evidence="1" type="ORF">BJ138DRAFT_1236932</name>
</gene>
<dbReference type="EMBL" id="MU268431">
    <property type="protein sequence ID" value="KAH7904566.1"/>
    <property type="molecule type" value="Genomic_DNA"/>
</dbReference>
<evidence type="ECO:0000313" key="1">
    <source>
        <dbReference type="EMBL" id="KAH7904566.1"/>
    </source>
</evidence>